<reference evidence="2" key="1">
    <citation type="journal article" date="2019" name="Int. J. Syst. Evol. Microbiol.">
        <title>The Global Catalogue of Microorganisms (GCM) 10K type strain sequencing project: providing services to taxonomists for standard genome sequencing and annotation.</title>
        <authorList>
            <consortium name="The Broad Institute Genomics Platform"/>
            <consortium name="The Broad Institute Genome Sequencing Center for Infectious Disease"/>
            <person name="Wu L."/>
            <person name="Ma J."/>
        </authorList>
    </citation>
    <scope>NUCLEOTIDE SEQUENCE [LARGE SCALE GENOMIC DNA]</scope>
    <source>
        <strain evidence="2">TBRC 1276</strain>
    </source>
</reference>
<gene>
    <name evidence="1" type="ORF">ACFOY2_52875</name>
</gene>
<organism evidence="1 2">
    <name type="scientific">Nonomuraea purpurea</name>
    <dbReference type="NCBI Taxonomy" id="1849276"/>
    <lineage>
        <taxon>Bacteria</taxon>
        <taxon>Bacillati</taxon>
        <taxon>Actinomycetota</taxon>
        <taxon>Actinomycetes</taxon>
        <taxon>Streptosporangiales</taxon>
        <taxon>Streptosporangiaceae</taxon>
        <taxon>Nonomuraea</taxon>
    </lineage>
</organism>
<keyword evidence="2" id="KW-1185">Reference proteome</keyword>
<dbReference type="Proteomes" id="UP001595851">
    <property type="component" value="Unassembled WGS sequence"/>
</dbReference>
<comment type="caution">
    <text evidence="1">The sequence shown here is derived from an EMBL/GenBank/DDBJ whole genome shotgun (WGS) entry which is preliminary data.</text>
</comment>
<sequence length="74" mass="8176">MALKRDGDSSGALLELNCETDFDQRGGHPLDSPLATTVLFDLSVFPYTREQPHHLAQEVTARRSNGKVDHQVAD</sequence>
<dbReference type="RefSeq" id="WP_379535785.1">
    <property type="nucleotide sequence ID" value="NZ_JBHSBI010000053.1"/>
</dbReference>
<name>A0ABV8GT54_9ACTN</name>
<proteinExistence type="predicted"/>
<protein>
    <recommendedName>
        <fullName evidence="3">Elongation factor Ts</fullName>
    </recommendedName>
</protein>
<evidence type="ECO:0008006" key="3">
    <source>
        <dbReference type="Google" id="ProtNLM"/>
    </source>
</evidence>
<evidence type="ECO:0000313" key="2">
    <source>
        <dbReference type="Proteomes" id="UP001595851"/>
    </source>
</evidence>
<evidence type="ECO:0000313" key="1">
    <source>
        <dbReference type="EMBL" id="MFC4015990.1"/>
    </source>
</evidence>
<accession>A0ABV8GT54</accession>
<dbReference type="EMBL" id="JBHSBI010000053">
    <property type="protein sequence ID" value="MFC4015990.1"/>
    <property type="molecule type" value="Genomic_DNA"/>
</dbReference>